<organism evidence="4 5">
    <name type="scientific">Methanimicrococcus blatticola</name>
    <dbReference type="NCBI Taxonomy" id="91560"/>
    <lineage>
        <taxon>Archaea</taxon>
        <taxon>Methanobacteriati</taxon>
        <taxon>Methanobacteriota</taxon>
        <taxon>Stenosarchaea group</taxon>
        <taxon>Methanomicrobia</taxon>
        <taxon>Methanosarcinales</taxon>
        <taxon>Methanosarcinaceae</taxon>
        <taxon>Methanimicrococcus</taxon>
    </lineage>
</organism>
<feature type="transmembrane region" description="Helical" evidence="2">
    <location>
        <begin position="506"/>
        <end position="526"/>
    </location>
</feature>
<evidence type="ECO:0000256" key="1">
    <source>
        <dbReference type="SAM" id="MobiDB-lite"/>
    </source>
</evidence>
<dbReference type="Pfam" id="PF07581">
    <property type="entry name" value="Glug"/>
    <property type="match status" value="1"/>
</dbReference>
<keyword evidence="5" id="KW-1185">Reference proteome</keyword>
<evidence type="ECO:0000313" key="4">
    <source>
        <dbReference type="EMBL" id="TDQ67610.1"/>
    </source>
</evidence>
<dbReference type="Gene3D" id="2.160.20.110">
    <property type="match status" value="1"/>
</dbReference>
<keyword evidence="2" id="KW-0812">Transmembrane</keyword>
<dbReference type="InterPro" id="IPR011493">
    <property type="entry name" value="GLUG"/>
</dbReference>
<accession>A0A484F5B1</accession>
<proteinExistence type="predicted"/>
<keyword evidence="2" id="KW-0472">Membrane</keyword>
<evidence type="ECO:0000313" key="5">
    <source>
        <dbReference type="Proteomes" id="UP000294855"/>
    </source>
</evidence>
<protein>
    <recommendedName>
        <fullName evidence="3">GLUG domain-containing protein</fullName>
    </recommendedName>
</protein>
<reference evidence="4 5" key="1">
    <citation type="submission" date="2019-03" db="EMBL/GenBank/DDBJ databases">
        <title>Genomic Encyclopedia of Type Strains, Phase IV (KMG-IV): sequencing the most valuable type-strain genomes for metagenomic binning, comparative biology and taxonomic classification.</title>
        <authorList>
            <person name="Goeker M."/>
        </authorList>
    </citation>
    <scope>NUCLEOTIDE SEQUENCE [LARGE SCALE GENOMIC DNA]</scope>
    <source>
        <strain evidence="4 5">DSM 13328</strain>
    </source>
</reference>
<dbReference type="EMBL" id="SNYS01000011">
    <property type="protein sequence ID" value="TDQ67610.1"/>
    <property type="molecule type" value="Genomic_DNA"/>
</dbReference>
<dbReference type="AlphaFoldDB" id="A0A484F5B1"/>
<feature type="region of interest" description="Disordered" evidence="1">
    <location>
        <begin position="421"/>
        <end position="497"/>
    </location>
</feature>
<sequence>MYLKTEKTKTILISCIVALAIGFCLCGTASAAFAGGDGSPEDPFQIENVNQLKEVSENLDAGFRLTKDIQITDSEWHPIGTSWEPFTGTFDGQGHSITFTKATTFIDAEDPGSTENYGLFGTIRKGDDVTEIIDGEEVVTKEAIDPFVRDLKIIMNGDFLVMGGPFGSLVGKTEYALIENCSVKGNYVIRAAENADEDFIRKVGGLVGEARYSEIKYCSATPDIKVGSERGGLISYAWDSTVSVSFATGDIYSDSYDTYGSLLGGLIGSVNSSCIIENCYSSGNISGAGEDIVGGLIGKPDTSTIRNCYSSGFISKSKFVGGLGFPDRYVNKSFPQLCTFENSYYDIENLFFGEDLYEYYHTDVLVIPELEDEELGRTTEEMKSFMTFADSGWDISDNPEGNTIWYINEGVTYPLFEYKDKEDRDDDKNSTGGNGGGSGTGSATVVENNEPQKDITEMKPPGTYVPAAAGNEAGSAAGSATGGATVQGGAQNTEADGPKDGNAGNAWAIFIPLFVVICICVLYFGYKHSKR</sequence>
<keyword evidence="2" id="KW-1133">Transmembrane helix</keyword>
<gene>
    <name evidence="4" type="ORF">C7391_1584</name>
</gene>
<feature type="domain" description="GLUG" evidence="3">
    <location>
        <begin position="260"/>
        <end position="286"/>
    </location>
</feature>
<dbReference type="OrthoDB" id="142934at2157"/>
<evidence type="ECO:0000256" key="2">
    <source>
        <dbReference type="SAM" id="Phobius"/>
    </source>
</evidence>
<comment type="caution">
    <text evidence="4">The sequence shown here is derived from an EMBL/GenBank/DDBJ whole genome shotgun (WGS) entry which is preliminary data.</text>
</comment>
<name>A0A484F5B1_9EURY</name>
<evidence type="ECO:0000259" key="3">
    <source>
        <dbReference type="Pfam" id="PF07581"/>
    </source>
</evidence>
<feature type="compositionally biased region" description="Low complexity" evidence="1">
    <location>
        <begin position="467"/>
        <end position="492"/>
    </location>
</feature>
<dbReference type="RefSeq" id="WP_133518022.1">
    <property type="nucleotide sequence ID" value="NZ_JAHDUW010000008.1"/>
</dbReference>
<dbReference type="Proteomes" id="UP000294855">
    <property type="component" value="Unassembled WGS sequence"/>
</dbReference>